<dbReference type="AlphaFoldDB" id="A0A9D9E7T0"/>
<dbReference type="Proteomes" id="UP000823614">
    <property type="component" value="Unassembled WGS sequence"/>
</dbReference>
<keyword evidence="1" id="KW-1133">Transmembrane helix</keyword>
<dbReference type="PANTHER" id="PTHR33451">
    <property type="entry name" value="MALATE-2H(+)/NA(+)-LACTATE ANTIPORTER"/>
    <property type="match status" value="1"/>
</dbReference>
<dbReference type="PANTHER" id="PTHR33451:SF5">
    <property type="entry name" value="NA+_H+ ANTIPORTER"/>
    <property type="match status" value="1"/>
</dbReference>
<feature type="transmembrane region" description="Helical" evidence="1">
    <location>
        <begin position="12"/>
        <end position="33"/>
    </location>
</feature>
<accession>A0A9D9E7T0</accession>
<feature type="transmembrane region" description="Helical" evidence="1">
    <location>
        <begin position="76"/>
        <end position="94"/>
    </location>
</feature>
<feature type="transmembrane region" description="Helical" evidence="1">
    <location>
        <begin position="207"/>
        <end position="227"/>
    </location>
</feature>
<feature type="transmembrane region" description="Helical" evidence="1">
    <location>
        <begin position="304"/>
        <end position="326"/>
    </location>
</feature>
<sequence length="396" mass="42538">MKKEKLEFYGGPYAALIPILFYVFLSFIFVLVLHVSGMEAMEIAIFIGVLLGFLLSKNRAMYWDTLVDGLGNSKNARLVFVFLMNGVFSKLLVAGKVGQGLVWLAMICHIHGAAFTVFSFIGTALLALGSGMPFGALFSAIACFFIPGILLGCNPLVLIGSIIGGVYCGDSFAPSSQVTAVALSVSTNSKTGETADLNKMLKERSPWMILATIITIILLFIFGGNGVQKNNLQALKHFADPRGLIMLLAIILVVILCLKTKDILFSLTWSTVFGTVIGLLFKVFPFQAVISFHPKAQLPVNGFLAQGIQTMTPLIINCIFVFGMIATLQRSGCFKQICTALTKHKFIQSPIGAETATAVGMGIVNTLMAGGDVPAILLFGNIADDLGHVAKIEPER</sequence>
<evidence type="ECO:0000256" key="1">
    <source>
        <dbReference type="SAM" id="Phobius"/>
    </source>
</evidence>
<proteinExistence type="predicted"/>
<organism evidence="2 3">
    <name type="scientific">Candidatus Gallilactobacillus intestinavium</name>
    <dbReference type="NCBI Taxonomy" id="2840838"/>
    <lineage>
        <taxon>Bacteria</taxon>
        <taxon>Bacillati</taxon>
        <taxon>Bacillota</taxon>
        <taxon>Bacilli</taxon>
        <taxon>Lactobacillales</taxon>
        <taxon>Lactobacillaceae</taxon>
        <taxon>Lactobacillaceae incertae sedis</taxon>
        <taxon>Candidatus Gallilactobacillus</taxon>
    </lineage>
</organism>
<name>A0A9D9E7T0_9LACO</name>
<gene>
    <name evidence="2" type="ORF">IAA89_05250</name>
</gene>
<feature type="transmembrane region" description="Helical" evidence="1">
    <location>
        <begin position="40"/>
        <end position="56"/>
    </location>
</feature>
<keyword evidence="1" id="KW-0812">Transmembrane</keyword>
<keyword evidence="1" id="KW-0472">Membrane</keyword>
<feature type="transmembrane region" description="Helical" evidence="1">
    <location>
        <begin position="134"/>
        <end position="153"/>
    </location>
</feature>
<evidence type="ECO:0000313" key="2">
    <source>
        <dbReference type="EMBL" id="MBO8441818.1"/>
    </source>
</evidence>
<feature type="non-terminal residue" evidence="2">
    <location>
        <position position="396"/>
    </location>
</feature>
<evidence type="ECO:0000313" key="3">
    <source>
        <dbReference type="Proteomes" id="UP000823614"/>
    </source>
</evidence>
<dbReference type="EMBL" id="JADIMP010000087">
    <property type="protein sequence ID" value="MBO8441818.1"/>
    <property type="molecule type" value="Genomic_DNA"/>
</dbReference>
<reference evidence="2" key="1">
    <citation type="submission" date="2020-10" db="EMBL/GenBank/DDBJ databases">
        <authorList>
            <person name="Gilroy R."/>
        </authorList>
    </citation>
    <scope>NUCLEOTIDE SEQUENCE</scope>
    <source>
        <strain evidence="2">C6-149</strain>
    </source>
</reference>
<feature type="transmembrane region" description="Helical" evidence="1">
    <location>
        <begin position="239"/>
        <end position="258"/>
    </location>
</feature>
<feature type="transmembrane region" description="Helical" evidence="1">
    <location>
        <begin position="263"/>
        <end position="284"/>
    </location>
</feature>
<dbReference type="InterPro" id="IPR052180">
    <property type="entry name" value="NhaC_Na-H+_Antiporter"/>
</dbReference>
<feature type="transmembrane region" description="Helical" evidence="1">
    <location>
        <begin position="101"/>
        <end position="128"/>
    </location>
</feature>
<evidence type="ECO:0008006" key="4">
    <source>
        <dbReference type="Google" id="ProtNLM"/>
    </source>
</evidence>
<comment type="caution">
    <text evidence="2">The sequence shown here is derived from an EMBL/GenBank/DDBJ whole genome shotgun (WGS) entry which is preliminary data.</text>
</comment>
<protein>
    <recommendedName>
        <fullName evidence="4">Sodium:proton antiporter</fullName>
    </recommendedName>
</protein>
<reference evidence="2" key="2">
    <citation type="journal article" date="2021" name="PeerJ">
        <title>Extensive microbial diversity within the chicken gut microbiome revealed by metagenomics and culture.</title>
        <authorList>
            <person name="Gilroy R."/>
            <person name="Ravi A."/>
            <person name="Getino M."/>
            <person name="Pursley I."/>
            <person name="Horton D.L."/>
            <person name="Alikhan N.F."/>
            <person name="Baker D."/>
            <person name="Gharbi K."/>
            <person name="Hall N."/>
            <person name="Watson M."/>
            <person name="Adriaenssens E.M."/>
            <person name="Foster-Nyarko E."/>
            <person name="Jarju S."/>
            <person name="Secka A."/>
            <person name="Antonio M."/>
            <person name="Oren A."/>
            <person name="Chaudhuri R.R."/>
            <person name="La Ragione R."/>
            <person name="Hildebrand F."/>
            <person name="Pallen M.J."/>
        </authorList>
    </citation>
    <scope>NUCLEOTIDE SEQUENCE</scope>
    <source>
        <strain evidence="2">C6-149</strain>
    </source>
</reference>